<evidence type="ECO:0000256" key="7">
    <source>
        <dbReference type="ARBA" id="ARBA00022729"/>
    </source>
</evidence>
<evidence type="ECO:0000256" key="5">
    <source>
        <dbReference type="ARBA" id="ARBA00022452"/>
    </source>
</evidence>
<keyword evidence="7 12" id="KW-0732">Signal</keyword>
<dbReference type="Gene3D" id="2.60.40.4050">
    <property type="match status" value="1"/>
</dbReference>
<feature type="chain" id="PRO_5045759396" evidence="12">
    <location>
        <begin position="51"/>
        <end position="1215"/>
    </location>
</feature>
<feature type="signal peptide" evidence="12">
    <location>
        <begin position="1"/>
        <end position="50"/>
    </location>
</feature>
<feature type="domain" description="Trimeric autotransporter adhesin YadA-like stalk" evidence="15">
    <location>
        <begin position="1106"/>
        <end position="1138"/>
    </location>
</feature>
<dbReference type="Gene3D" id="1.20.5.170">
    <property type="match status" value="4"/>
</dbReference>
<dbReference type="InterPro" id="IPR045584">
    <property type="entry name" value="Pilin-like"/>
</dbReference>
<dbReference type="SUPFAM" id="SSF54523">
    <property type="entry name" value="Pili subunits"/>
    <property type="match status" value="1"/>
</dbReference>
<dbReference type="Pfam" id="PF05658">
    <property type="entry name" value="YadA_head"/>
    <property type="match status" value="7"/>
</dbReference>
<feature type="domain" description="Trimeric autotransporter adhesin YadA-like head" evidence="14">
    <location>
        <begin position="1032"/>
        <end position="1058"/>
    </location>
</feature>
<feature type="domain" description="Trimeric autotransporter adhesin YadA-like stalk" evidence="15">
    <location>
        <begin position="637"/>
        <end position="678"/>
    </location>
</feature>
<keyword evidence="8" id="KW-0653">Protein transport</keyword>
<name>A0ABT1AGX9_9RALS</name>
<evidence type="ECO:0000259" key="15">
    <source>
        <dbReference type="Pfam" id="PF05662"/>
    </source>
</evidence>
<dbReference type="CDD" id="cd12820">
    <property type="entry name" value="LbR_YadA-like"/>
    <property type="match status" value="2"/>
</dbReference>
<dbReference type="EMBL" id="JAMXHT010000002">
    <property type="protein sequence ID" value="MCO5397571.1"/>
    <property type="molecule type" value="Genomic_DNA"/>
</dbReference>
<organism evidence="17 18">
    <name type="scientific">Ralstonia soli</name>
    <dbReference type="NCBI Taxonomy" id="2953896"/>
    <lineage>
        <taxon>Bacteria</taxon>
        <taxon>Pseudomonadati</taxon>
        <taxon>Pseudomonadota</taxon>
        <taxon>Betaproteobacteria</taxon>
        <taxon>Burkholderiales</taxon>
        <taxon>Burkholderiaceae</taxon>
        <taxon>Ralstonia</taxon>
    </lineage>
</organism>
<dbReference type="Proteomes" id="UP001162811">
    <property type="component" value="Unassembled WGS sequence"/>
</dbReference>
<dbReference type="InterPro" id="IPR005594">
    <property type="entry name" value="YadA_C"/>
</dbReference>
<dbReference type="InterPro" id="IPR008635">
    <property type="entry name" value="Coiled_stalk_dom"/>
</dbReference>
<feature type="compositionally biased region" description="Polar residues" evidence="11">
    <location>
        <begin position="1063"/>
        <end position="1089"/>
    </location>
</feature>
<feature type="domain" description="Trimeric autotransporter adhesin YadA-like stalk" evidence="15">
    <location>
        <begin position="894"/>
        <end position="915"/>
    </location>
</feature>
<feature type="domain" description="Trimeric autotransporter adhesin YadA-like head" evidence="14">
    <location>
        <begin position="401"/>
        <end position="420"/>
    </location>
</feature>
<evidence type="ECO:0000256" key="9">
    <source>
        <dbReference type="ARBA" id="ARBA00023136"/>
    </source>
</evidence>
<keyword evidence="10" id="KW-0998">Cell outer membrane</keyword>
<comment type="similarity">
    <text evidence="3">Belongs to the autotransporter-2 (AT-2) (TC 1.B.40) family.</text>
</comment>
<dbReference type="Pfam" id="PF05662">
    <property type="entry name" value="YadA_stalk"/>
    <property type="match status" value="7"/>
</dbReference>
<reference evidence="17" key="2">
    <citation type="journal article" date="2023" name="Front. Microbiol.">
        <title>Ralstonia chuxiongensis sp. nov., Ralstonia mojiangensis sp. nov., and Ralstonia soli sp. nov., isolated from tobacco fields, are three novel species in the family Burkholderiaceae.</title>
        <authorList>
            <person name="Lu C.H."/>
            <person name="Zhang Y.Y."/>
            <person name="Jiang N."/>
            <person name="Chen W."/>
            <person name="Shao X."/>
            <person name="Zhao Z.M."/>
            <person name="Lu W.L."/>
            <person name="Hu X."/>
            <person name="Xi Y.X."/>
            <person name="Zou S.Y."/>
            <person name="Wei Q.J."/>
            <person name="Lin Z.L."/>
            <person name="Gong L."/>
            <person name="Gai X.T."/>
            <person name="Zhang L.Q."/>
            <person name="Li J.Y."/>
            <person name="Jin Y."/>
            <person name="Xia Z.Y."/>
        </authorList>
    </citation>
    <scope>NUCLEOTIDE SEQUENCE</scope>
    <source>
        <strain evidence="17">21MJYT02-11</strain>
    </source>
</reference>
<dbReference type="Pfam" id="PF03895">
    <property type="entry name" value="YadA_anchor"/>
    <property type="match status" value="1"/>
</dbReference>
<feature type="domain" description="Trimeric autotransporter adhesin YadA-like head" evidence="14">
    <location>
        <begin position="178"/>
        <end position="204"/>
    </location>
</feature>
<feature type="domain" description="Trimeric autotransporter adhesin YadA-like head" evidence="14">
    <location>
        <begin position="475"/>
        <end position="498"/>
    </location>
</feature>
<dbReference type="SUPFAM" id="SSF101967">
    <property type="entry name" value="Adhesin YadA, collagen-binding domain"/>
    <property type="match status" value="3"/>
</dbReference>
<keyword evidence="9" id="KW-0472">Membrane</keyword>
<dbReference type="Gene3D" id="2.150.10.10">
    <property type="entry name" value="Serralysin-like metalloprotease, C-terminal"/>
    <property type="match status" value="4"/>
</dbReference>
<dbReference type="InterPro" id="IPR008640">
    <property type="entry name" value="Adhesin_Head_dom"/>
</dbReference>
<evidence type="ECO:0000259" key="13">
    <source>
        <dbReference type="Pfam" id="PF03895"/>
    </source>
</evidence>
<evidence type="ECO:0000256" key="3">
    <source>
        <dbReference type="ARBA" id="ARBA00005848"/>
    </source>
</evidence>
<evidence type="ECO:0000259" key="14">
    <source>
        <dbReference type="Pfam" id="PF05658"/>
    </source>
</evidence>
<evidence type="ECO:0000313" key="18">
    <source>
        <dbReference type="Proteomes" id="UP001162811"/>
    </source>
</evidence>
<feature type="domain" description="Trimeric autotransporter adhesin YadA-like head" evidence="14">
    <location>
        <begin position="208"/>
        <end position="233"/>
    </location>
</feature>
<reference evidence="17" key="1">
    <citation type="submission" date="2022-06" db="EMBL/GenBank/DDBJ databases">
        <authorList>
            <person name="Lu C.-H."/>
        </authorList>
    </citation>
    <scope>NUCLEOTIDE SEQUENCE</scope>
    <source>
        <strain evidence="17">21MJYT02-11</strain>
    </source>
</reference>
<evidence type="ECO:0000256" key="4">
    <source>
        <dbReference type="ARBA" id="ARBA00022448"/>
    </source>
</evidence>
<dbReference type="Pfam" id="PF13018">
    <property type="entry name" value="ESPR"/>
    <property type="match status" value="1"/>
</dbReference>
<dbReference type="InterPro" id="IPR024973">
    <property type="entry name" value="ESPR"/>
</dbReference>
<gene>
    <name evidence="17" type="ORF">NG900_05075</name>
</gene>
<feature type="domain" description="Trimeric autotransporter adhesin YadA-like head" evidence="14">
    <location>
        <begin position="1060"/>
        <end position="1086"/>
    </location>
</feature>
<feature type="domain" description="Trimeric autotransporter adhesin YadA-like head" evidence="14">
    <location>
        <begin position="278"/>
        <end position="301"/>
    </location>
</feature>
<feature type="domain" description="Trimeric autotransporter adhesin YadA-like stalk" evidence="15">
    <location>
        <begin position="516"/>
        <end position="547"/>
    </location>
</feature>
<keyword evidence="18" id="KW-1185">Reference proteome</keyword>
<evidence type="ECO:0000256" key="11">
    <source>
        <dbReference type="SAM" id="MobiDB-lite"/>
    </source>
</evidence>
<feature type="region of interest" description="Disordered" evidence="11">
    <location>
        <begin position="996"/>
        <end position="1102"/>
    </location>
</feature>
<feature type="domain" description="Trimeric autotransporter adhesin YadA-like stalk" evidence="15">
    <location>
        <begin position="764"/>
        <end position="806"/>
    </location>
</feature>
<keyword evidence="6" id="KW-0812">Transmembrane</keyword>
<evidence type="ECO:0000256" key="6">
    <source>
        <dbReference type="ARBA" id="ARBA00022692"/>
    </source>
</evidence>
<dbReference type="InterPro" id="IPR011049">
    <property type="entry name" value="Serralysin-like_metalloprot_C"/>
</dbReference>
<evidence type="ECO:0000256" key="1">
    <source>
        <dbReference type="ARBA" id="ARBA00004241"/>
    </source>
</evidence>
<feature type="domain" description="Trimeric autotransporter adhesin YadA-like stalk" evidence="15">
    <location>
        <begin position="952"/>
        <end position="989"/>
    </location>
</feature>
<sequence length="1215" mass="116469">MNKTYRTIFNAATGTWAAASELAKGRKKSSKSAVVLAAAALLALPGAAFAADSADDEENDEAKTELVIPNAAPKMKTSGFGTESIGTMATLDDTFIKVSGSVASTASNGTPVDGAILNPTWTSGTTLIGTAIGNGAAGTYGGTAVGDHAVTGGFYGVAVGAYSSAGSHATAIGPSAMATGSDSFAAGVNARAETGNSVAIGNRAYVNTGANSVAIGVNANVSQANSTAIGVNANVNQANGTAMGSGATISNNGTNLARNALALGNGATVTATTTSGADNGVALGNAARVTANNAVALGGSSVADQANTVSVGTTVAGGQRRIVNLAAGTANTDAVNLGQMNTALSTKVDNNLVKVGGATDAMVSGHANNIAIGNGAQSTSAAGGSPSMAFGNDARATGNSGAMAFGSASRATGATSTAFGIRATVDANAAGGMAFGTDANVLGYTDGGAITNNANGSIAIGGGARVTATAAGNANNSVALGNGANVSAANAVALGAGSAATVANTVSVGNATTQRRVVNMAAGTAPTDAVNVSQLAPVVTALGGGATINPDGSVTGPTYNLANGTGTPATTIGDAFSQLDGALTTTNGRVGDLEGKLGSGTIGLVQQAGAGQKLTVGKDTDGTEVDFHNNTSATRTLTGVTAGAVAAGSTEAINGSQLHAVSTSVADAIGAGSTVNPDGSITAPSFTVGDGMGGTTTVHNVGAVVTNLNDRVTGNETAIGDIRSELGSGTVGLVQQAGAGQKLTVGKDTDGAEVDFTGTAGTRKLTGVTAGAVATGSTEAINGAQLHAVSTSVADAIGAGSTVNVDGSISAPSFTVGDGAGGTTVVHNVGAVVSNLDGRVTGNETAIGDIRSELGSGALGLVRQATPTGDVTVAAGTGGTAVNFTGTDGVRVLSGIGAGIGNNDAVSVGQLKSVIGYNLVDPLDPLMAVRYDDASMKSVTFGGDPMFGTVLNNVGAGLIAAGSMQAVNGGQLFDMQAKYDGLIGDLDGRVGKIESGIADGSIGGPGTGTPEGSVPSPGKGDGSTAVGAGSDASGKNSSAIGNGAVASGSGSSAVGNGAVASGENSTALGQGAQASNNNSVAIGAGSTTSRDNEVSFGSPGNERILSNVADGVRDTDAVNVRQMNNAIGGLNNKIDSNHRDAMGGVAAAMAVAGLPQSSMPGKTFMAIAGSTYGGEQGTAIGASYMSQNGKWVVKGAMNTSSRGEVGAVVGGGFYW</sequence>
<feature type="compositionally biased region" description="Low complexity" evidence="11">
    <location>
        <begin position="1036"/>
        <end position="1062"/>
    </location>
</feature>
<evidence type="ECO:0000256" key="8">
    <source>
        <dbReference type="ARBA" id="ARBA00022927"/>
    </source>
</evidence>
<feature type="domain" description="Trimeric autotransporter adhesin YadA-like stalk" evidence="15">
    <location>
        <begin position="321"/>
        <end position="343"/>
    </location>
</feature>
<comment type="subcellular location">
    <subcellularLocation>
        <location evidence="2">Cell outer membrane</location>
    </subcellularLocation>
    <subcellularLocation>
        <location evidence="1">Cell surface</location>
    </subcellularLocation>
</comment>
<evidence type="ECO:0000256" key="10">
    <source>
        <dbReference type="ARBA" id="ARBA00023237"/>
    </source>
</evidence>
<dbReference type="RefSeq" id="WP_252677420.1">
    <property type="nucleotide sequence ID" value="NZ_JAMXHT010000002.1"/>
</dbReference>
<dbReference type="Gene3D" id="3.30.1300.30">
    <property type="entry name" value="GSPII I/J protein-like"/>
    <property type="match status" value="1"/>
</dbReference>
<comment type="caution">
    <text evidence="17">The sequence shown here is derived from an EMBL/GenBank/DDBJ whole genome shotgun (WGS) entry which is preliminary data.</text>
</comment>
<evidence type="ECO:0000259" key="16">
    <source>
        <dbReference type="Pfam" id="PF13018"/>
    </source>
</evidence>
<feature type="domain" description="Trimeric autotransporter adhesin YadA-like C-terminal membrane anchor" evidence="13">
    <location>
        <begin position="1155"/>
        <end position="1215"/>
    </location>
</feature>
<evidence type="ECO:0000313" key="17">
    <source>
        <dbReference type="EMBL" id="MCO5397571.1"/>
    </source>
</evidence>
<accession>A0ABT1AGX9</accession>
<protein>
    <submittedName>
        <fullName evidence="17">YadA-like family protein</fullName>
    </submittedName>
</protein>
<evidence type="ECO:0000256" key="12">
    <source>
        <dbReference type="SAM" id="SignalP"/>
    </source>
</evidence>
<keyword evidence="5" id="KW-1134">Transmembrane beta strand</keyword>
<feature type="domain" description="ESPR" evidence="16">
    <location>
        <begin position="1"/>
        <end position="47"/>
    </location>
</feature>
<proteinExistence type="inferred from homology"/>
<evidence type="ECO:0000256" key="2">
    <source>
        <dbReference type="ARBA" id="ARBA00004442"/>
    </source>
</evidence>
<keyword evidence="4" id="KW-0813">Transport</keyword>